<evidence type="ECO:0000256" key="9">
    <source>
        <dbReference type="ARBA" id="ARBA00022840"/>
    </source>
</evidence>
<evidence type="ECO:0000256" key="13">
    <source>
        <dbReference type="SAM" id="MobiDB-lite"/>
    </source>
</evidence>
<feature type="compositionally biased region" description="Low complexity" evidence="13">
    <location>
        <begin position="921"/>
        <end position="930"/>
    </location>
</feature>
<dbReference type="GO" id="GO:0005935">
    <property type="term" value="C:cellular bud neck"/>
    <property type="evidence" value="ECO:0007669"/>
    <property type="project" value="UniProtKB-SubCell"/>
</dbReference>
<dbReference type="CDD" id="cd14081">
    <property type="entry name" value="STKc_BRSK1_2"/>
    <property type="match status" value="1"/>
</dbReference>
<feature type="compositionally biased region" description="Pro residues" evidence="13">
    <location>
        <begin position="50"/>
        <end position="65"/>
    </location>
</feature>
<dbReference type="InterPro" id="IPR011009">
    <property type="entry name" value="Kinase-like_dom_sf"/>
</dbReference>
<feature type="compositionally biased region" description="Polar residues" evidence="13">
    <location>
        <begin position="1260"/>
        <end position="1294"/>
    </location>
</feature>
<feature type="compositionally biased region" description="Polar residues" evidence="13">
    <location>
        <begin position="1"/>
        <end position="12"/>
    </location>
</feature>
<proteinExistence type="inferred from homology"/>
<dbReference type="GO" id="GO:0004674">
    <property type="term" value="F:protein serine/threonine kinase activity"/>
    <property type="evidence" value="ECO:0007669"/>
    <property type="project" value="UniProtKB-KW"/>
</dbReference>
<evidence type="ECO:0000256" key="6">
    <source>
        <dbReference type="ARBA" id="ARBA00022679"/>
    </source>
</evidence>
<evidence type="ECO:0000313" key="16">
    <source>
        <dbReference type="Proteomes" id="UP001213623"/>
    </source>
</evidence>
<feature type="region of interest" description="Disordered" evidence="13">
    <location>
        <begin position="741"/>
        <end position="936"/>
    </location>
</feature>
<dbReference type="PROSITE" id="PS00108">
    <property type="entry name" value="PROTEIN_KINASE_ST"/>
    <property type="match status" value="1"/>
</dbReference>
<feature type="compositionally biased region" description="Polar residues" evidence="13">
    <location>
        <begin position="1077"/>
        <end position="1095"/>
    </location>
</feature>
<dbReference type="Proteomes" id="UP001213623">
    <property type="component" value="Chromosome 3"/>
</dbReference>
<dbReference type="EMBL" id="CP119894">
    <property type="protein sequence ID" value="WFD27143.1"/>
    <property type="molecule type" value="Genomic_DNA"/>
</dbReference>
<feature type="region of interest" description="Disordered" evidence="13">
    <location>
        <begin position="1"/>
        <end position="87"/>
    </location>
</feature>
<feature type="binding site" evidence="12">
    <location>
        <position position="117"/>
    </location>
    <ligand>
        <name>ATP</name>
        <dbReference type="ChEBI" id="CHEBI:30616"/>
    </ligand>
</feature>
<dbReference type="Gene3D" id="1.10.510.10">
    <property type="entry name" value="Transferase(Phosphotransferase) domain 1"/>
    <property type="match status" value="1"/>
</dbReference>
<keyword evidence="4" id="KW-0723">Serine/threonine-protein kinase</keyword>
<dbReference type="InterPro" id="IPR017441">
    <property type="entry name" value="Protein_kinase_ATP_BS"/>
</dbReference>
<feature type="compositionally biased region" description="Basic and acidic residues" evidence="13">
    <location>
        <begin position="741"/>
        <end position="762"/>
    </location>
</feature>
<feature type="region of interest" description="Disordered" evidence="13">
    <location>
        <begin position="1496"/>
        <end position="1518"/>
    </location>
</feature>
<comment type="subcellular location">
    <subcellularLocation>
        <location evidence="1">Bud neck</location>
    </subcellularLocation>
</comment>
<protein>
    <recommendedName>
        <fullName evidence="3">non-specific serine/threonine protein kinase</fullName>
        <ecNumber evidence="3">2.7.11.1</ecNumber>
    </recommendedName>
</protein>
<feature type="compositionally biased region" description="Polar residues" evidence="13">
    <location>
        <begin position="980"/>
        <end position="991"/>
    </location>
</feature>
<evidence type="ECO:0000256" key="8">
    <source>
        <dbReference type="ARBA" id="ARBA00022777"/>
    </source>
</evidence>
<evidence type="ECO:0000256" key="1">
    <source>
        <dbReference type="ARBA" id="ARBA00004266"/>
    </source>
</evidence>
<dbReference type="PANTHER" id="PTHR24346">
    <property type="entry name" value="MAP/MICROTUBULE AFFINITY-REGULATING KINASE"/>
    <property type="match status" value="1"/>
</dbReference>
<evidence type="ECO:0000256" key="4">
    <source>
        <dbReference type="ARBA" id="ARBA00022527"/>
    </source>
</evidence>
<evidence type="ECO:0000256" key="11">
    <source>
        <dbReference type="ARBA" id="ARBA00048679"/>
    </source>
</evidence>
<dbReference type="SUPFAM" id="SSF56112">
    <property type="entry name" value="Protein kinase-like (PK-like)"/>
    <property type="match status" value="1"/>
</dbReference>
<keyword evidence="7 12" id="KW-0547">Nucleotide-binding</keyword>
<evidence type="ECO:0000259" key="14">
    <source>
        <dbReference type="PROSITE" id="PS50011"/>
    </source>
</evidence>
<evidence type="ECO:0000256" key="2">
    <source>
        <dbReference type="ARBA" id="ARBA00010791"/>
    </source>
</evidence>
<dbReference type="PROSITE" id="PS00107">
    <property type="entry name" value="PROTEIN_KINASE_ATP"/>
    <property type="match status" value="1"/>
</dbReference>
<feature type="region of interest" description="Disordered" evidence="13">
    <location>
        <begin position="948"/>
        <end position="998"/>
    </location>
</feature>
<feature type="region of interest" description="Disordered" evidence="13">
    <location>
        <begin position="1038"/>
        <end position="1368"/>
    </location>
</feature>
<dbReference type="PROSITE" id="PS50011">
    <property type="entry name" value="PROTEIN_KINASE_DOM"/>
    <property type="match status" value="1"/>
</dbReference>
<feature type="compositionally biased region" description="Low complexity" evidence="13">
    <location>
        <begin position="969"/>
        <end position="979"/>
    </location>
</feature>
<feature type="compositionally biased region" description="Low complexity" evidence="13">
    <location>
        <begin position="801"/>
        <end position="854"/>
    </location>
</feature>
<evidence type="ECO:0000256" key="12">
    <source>
        <dbReference type="PROSITE-ProRule" id="PRU10141"/>
    </source>
</evidence>
<dbReference type="FunFam" id="1.10.510.10:FF:000394">
    <property type="entry name" value="Serine/threonine-protein kinase HSL1"/>
    <property type="match status" value="1"/>
</dbReference>
<keyword evidence="6" id="KW-0808">Transferase</keyword>
<keyword evidence="5" id="KW-0597">Phosphoprotein</keyword>
<dbReference type="SMART" id="SM00220">
    <property type="entry name" value="S_TKc"/>
    <property type="match status" value="1"/>
</dbReference>
<dbReference type="EC" id="2.7.11.1" evidence="3"/>
<comment type="catalytic activity">
    <reaction evidence="11">
        <text>L-seryl-[protein] + ATP = O-phospho-L-seryl-[protein] + ADP + H(+)</text>
        <dbReference type="Rhea" id="RHEA:17989"/>
        <dbReference type="Rhea" id="RHEA-COMP:9863"/>
        <dbReference type="Rhea" id="RHEA-COMP:11604"/>
        <dbReference type="ChEBI" id="CHEBI:15378"/>
        <dbReference type="ChEBI" id="CHEBI:29999"/>
        <dbReference type="ChEBI" id="CHEBI:30616"/>
        <dbReference type="ChEBI" id="CHEBI:83421"/>
        <dbReference type="ChEBI" id="CHEBI:456216"/>
        <dbReference type="EC" id="2.7.11.1"/>
    </reaction>
</comment>
<comment type="catalytic activity">
    <reaction evidence="10">
        <text>L-threonyl-[protein] + ATP = O-phospho-L-threonyl-[protein] + ADP + H(+)</text>
        <dbReference type="Rhea" id="RHEA:46608"/>
        <dbReference type="Rhea" id="RHEA-COMP:11060"/>
        <dbReference type="Rhea" id="RHEA-COMP:11605"/>
        <dbReference type="ChEBI" id="CHEBI:15378"/>
        <dbReference type="ChEBI" id="CHEBI:30013"/>
        <dbReference type="ChEBI" id="CHEBI:30616"/>
        <dbReference type="ChEBI" id="CHEBI:61977"/>
        <dbReference type="ChEBI" id="CHEBI:456216"/>
        <dbReference type="EC" id="2.7.11.1"/>
    </reaction>
</comment>
<evidence type="ECO:0000256" key="3">
    <source>
        <dbReference type="ARBA" id="ARBA00012513"/>
    </source>
</evidence>
<sequence>MSPLQSATNTLGSRKRARDMAALFDKRPNNQASQTTSNTYNSRAPVQAKPAPPVAQPRAPVPNPSRPQTRLEREKKRHYNDPPNVGPWKLGKLIGQGASGRVRLAMHSRTQQMAAVKIIPKQMLINSRMSLRDLSAKQDKLTLGIEREIVIMKLIEHPNLLGLWDVYETSKELFLVMEYVAGGELFDFLVARGRLPADEARMYFRQIIFGVDYCHTFSICHRDLKPENLLLDGTRTTVKIADFGMAALQTTEKMLETSCGSPHYASPEIVSGRSYDGTASDIWSCGIILFALLCGRLPFDDPNIQVLLGKVRSGKFAMPNHLEPSVQDLIARMLQTDPRKRATMREICAHPWFTDNGRLSSENPVLTEVSSLSNEPVNLADIDPDILGNLSTLWPELSHEQIIRRLLKPGTNWQKTFYSLLVIHRDTYGTDDEDEDLEELDDDDNLALEQKREEDRKLTESSVPMQLLPASLAPPQAKAQAVAPPIVPATMGKAPVNSLGLTVEARKASGVGPHESLGERTPGPIPTPMTAPVQAREPISFTAQSPLVLAKSQPNGSAVASVVNETSMPAPPTPPKDKAVPSNSGKSAATWLMEQTKVEQMRAKCMRAEVAKVEQALVDREKQEQAKAEQLRIEKERVEQAKAEQLRLEKEKAEQLRVEKERAEQAKAEQLRLEKEKAEQLRLEKEKAEQLRVEKERAEQAKAEQLRLEKEKAEQLRLEKEKAEQLRLEKEKAEQLRLEKEKAHKLKAEQAKAEQLRLENAKAKQPKSEQASATESKAEPAKTVPTRPPSREDGKGHSTGRRFSSLFSSRPFAGRKASLPLLRSSSMSSHPEAGTSSAAGTPTSSTPTSRAVSPAPAPGRVSVKASTLAYTDRPVSPVPPTQPEHAPVSPKRVVPASPEMPAVSDASRSEVTDTSSTIIRVTPSSKKTPPVSSPLVPPVVTVQSPSISLAESVPAPTESAKAPIDERLPATSSPAPTSSWTQRLPSLQEPTPSKRVVFQTSEGDDSLMRMFMREIAEELDSLDAMGGALPMPSYGSQWARSVSAQPPPAPAVRNPSRELDVDTKDESMPMAQPLVMSESSTPYDSPMGSSLSSLNRYEDADETSLLVGHMETPTSLPGQPRPRVPTPVYAAFTKSSAPSSRPSEPLARTNAPTRPRLSEPLVRRRSMESRAFQPGLPQVPQPMGARDMPSAPKSVGPTDSMARPLSPPPVRPASTLSTVRPVPPPTETRRPVSAMATEVPAARLPTTTPSMVPAPHASLPTATPTPRVGSGSSATARPSSPTVTAQLPPLSSFTPKPSESSPVPPAASPNPTLGGTSTTRSPVPGAASKVHSPLVGGQRATSGSSSRPSLRPRRSLMGVLRGDNDEEPTGLGLDIVSIEKEAPHVPRPTSPISGEAPSLGARHSWFHTLLPRRQTHVLMSVENLTVTVERCRQLLSELGATPTPAARTQLGLPLTQQGALQYVLEELKDPSTKTRTQCKPMRFRVEYTILPVRSQPGRVVSGHGPPSSPTVAAPQSPGMPGFDPRAIRRPMSPGLGGAASPVLPSSGAEANPGSFATSVTYTHERGSLSTFRRLMDMLHHVWTMDHPSA</sequence>
<organism evidence="15 16">
    <name type="scientific">Malassezia nana</name>
    <dbReference type="NCBI Taxonomy" id="180528"/>
    <lineage>
        <taxon>Eukaryota</taxon>
        <taxon>Fungi</taxon>
        <taxon>Dikarya</taxon>
        <taxon>Basidiomycota</taxon>
        <taxon>Ustilaginomycotina</taxon>
        <taxon>Malasseziomycetes</taxon>
        <taxon>Malasseziales</taxon>
        <taxon>Malasseziaceae</taxon>
        <taxon>Malassezia</taxon>
    </lineage>
</organism>
<reference evidence="15" key="1">
    <citation type="submission" date="2023-03" db="EMBL/GenBank/DDBJ databases">
        <title>Mating type loci evolution in Malassezia.</title>
        <authorList>
            <person name="Coelho M.A."/>
        </authorList>
    </citation>
    <scope>NUCLEOTIDE SEQUENCE</scope>
    <source>
        <strain evidence="15">CBS 9557</strain>
    </source>
</reference>
<feature type="compositionally biased region" description="Basic and acidic residues" evidence="13">
    <location>
        <begin position="1055"/>
        <end position="1067"/>
    </location>
</feature>
<dbReference type="GO" id="GO:0005940">
    <property type="term" value="C:septin ring"/>
    <property type="evidence" value="ECO:0007669"/>
    <property type="project" value="UniProtKB-ARBA"/>
</dbReference>
<evidence type="ECO:0000256" key="5">
    <source>
        <dbReference type="ARBA" id="ARBA00022553"/>
    </source>
</evidence>
<feature type="region of interest" description="Disordered" evidence="13">
    <location>
        <begin position="565"/>
        <end position="586"/>
    </location>
</feature>
<dbReference type="Pfam" id="PF00069">
    <property type="entry name" value="Pkinase"/>
    <property type="match status" value="1"/>
</dbReference>
<dbReference type="GO" id="GO:0035556">
    <property type="term" value="P:intracellular signal transduction"/>
    <property type="evidence" value="ECO:0007669"/>
    <property type="project" value="TreeGrafter"/>
</dbReference>
<feature type="compositionally biased region" description="Polar residues" evidence="13">
    <location>
        <begin position="1133"/>
        <end position="1142"/>
    </location>
</feature>
<keyword evidence="16" id="KW-1185">Reference proteome</keyword>
<keyword evidence="9 12" id="KW-0067">ATP-binding</keyword>
<evidence type="ECO:0000256" key="7">
    <source>
        <dbReference type="ARBA" id="ARBA00022741"/>
    </source>
</evidence>
<feature type="compositionally biased region" description="Polar residues" evidence="13">
    <location>
        <begin position="29"/>
        <end position="42"/>
    </location>
</feature>
<dbReference type="InterPro" id="IPR000719">
    <property type="entry name" value="Prot_kinase_dom"/>
</dbReference>
<dbReference type="InterPro" id="IPR008271">
    <property type="entry name" value="Ser/Thr_kinase_AS"/>
</dbReference>
<keyword evidence="8" id="KW-0418">Kinase</keyword>
<feature type="region of interest" description="Disordered" evidence="13">
    <location>
        <begin position="684"/>
        <end position="703"/>
    </location>
</feature>
<dbReference type="PANTHER" id="PTHR24346:SF110">
    <property type="entry name" value="NON-SPECIFIC SERINE_THREONINE PROTEIN KINASE"/>
    <property type="match status" value="1"/>
</dbReference>
<gene>
    <name evidence="15" type="ORF">MNAN1_002139</name>
</gene>
<comment type="similarity">
    <text evidence="2">Belongs to the protein kinase superfamily. CAMK Ser/Thr protein kinase family. NIM1 subfamily.</text>
</comment>
<accession>A0AAF0J3R6</accession>
<evidence type="ECO:0000256" key="10">
    <source>
        <dbReference type="ARBA" id="ARBA00047899"/>
    </source>
</evidence>
<name>A0AAF0J3R6_9BASI</name>
<dbReference type="GO" id="GO:0005524">
    <property type="term" value="F:ATP binding"/>
    <property type="evidence" value="ECO:0007669"/>
    <property type="project" value="UniProtKB-UniRule"/>
</dbReference>
<feature type="domain" description="Protein kinase" evidence="14">
    <location>
        <begin position="88"/>
        <end position="353"/>
    </location>
</feature>
<evidence type="ECO:0000313" key="15">
    <source>
        <dbReference type="EMBL" id="WFD27143.1"/>
    </source>
</evidence>